<gene>
    <name evidence="4" type="ORF">CORC01_03664</name>
</gene>
<dbReference type="GO" id="GO:0140664">
    <property type="term" value="F:ATP-dependent DNA damage sensor activity"/>
    <property type="evidence" value="ECO:0007669"/>
    <property type="project" value="InterPro"/>
</dbReference>
<dbReference type="GeneID" id="34556823"/>
<feature type="region of interest" description="Disordered" evidence="2">
    <location>
        <begin position="301"/>
        <end position="417"/>
    </location>
</feature>
<evidence type="ECO:0000259" key="3">
    <source>
        <dbReference type="SMART" id="SM01340"/>
    </source>
</evidence>
<accession>A0A1G4BII3</accession>
<protein>
    <recommendedName>
        <fullName evidence="3">DNA mismatch repair protein S5 domain-containing protein</fullName>
    </recommendedName>
</protein>
<dbReference type="SMART" id="SM01340">
    <property type="entry name" value="DNA_mis_repair"/>
    <property type="match status" value="1"/>
</dbReference>
<dbReference type="GO" id="GO:0032389">
    <property type="term" value="C:MutLalpha complex"/>
    <property type="evidence" value="ECO:0007669"/>
    <property type="project" value="TreeGrafter"/>
</dbReference>
<evidence type="ECO:0000313" key="5">
    <source>
        <dbReference type="Proteomes" id="UP000176998"/>
    </source>
</evidence>
<reference evidence="4 5" key="1">
    <citation type="submission" date="2016-09" db="EMBL/GenBank/DDBJ databases">
        <authorList>
            <person name="Capua I."/>
            <person name="De Benedictis P."/>
            <person name="Joannis T."/>
            <person name="Lombin L.H."/>
            <person name="Cattoli G."/>
        </authorList>
    </citation>
    <scope>NUCLEOTIDE SEQUENCE [LARGE SCALE GENOMIC DNA]</scope>
    <source>
        <strain evidence="4 5">IMI 309357</strain>
    </source>
</reference>
<feature type="compositionally biased region" description="Basic and acidic residues" evidence="2">
    <location>
        <begin position="406"/>
        <end position="416"/>
    </location>
</feature>
<dbReference type="GO" id="GO:0030983">
    <property type="term" value="F:mismatched DNA binding"/>
    <property type="evidence" value="ECO:0007669"/>
    <property type="project" value="InterPro"/>
</dbReference>
<evidence type="ECO:0000256" key="1">
    <source>
        <dbReference type="ARBA" id="ARBA00006082"/>
    </source>
</evidence>
<feature type="region of interest" description="Disordered" evidence="2">
    <location>
        <begin position="631"/>
        <end position="678"/>
    </location>
</feature>
<dbReference type="InterPro" id="IPR038973">
    <property type="entry name" value="MutL/Mlh/Pms-like"/>
</dbReference>
<dbReference type="AlphaFoldDB" id="A0A1G4BII3"/>
<dbReference type="SUPFAM" id="SSF55874">
    <property type="entry name" value="ATPase domain of HSP90 chaperone/DNA topoisomerase II/histidine kinase"/>
    <property type="match status" value="1"/>
</dbReference>
<dbReference type="GO" id="GO:0016887">
    <property type="term" value="F:ATP hydrolysis activity"/>
    <property type="evidence" value="ECO:0007669"/>
    <property type="project" value="InterPro"/>
</dbReference>
<dbReference type="Pfam" id="PF13589">
    <property type="entry name" value="HATPase_c_3"/>
    <property type="match status" value="1"/>
</dbReference>
<dbReference type="OrthoDB" id="10263226at2759"/>
<dbReference type="GO" id="GO:0006298">
    <property type="term" value="P:mismatch repair"/>
    <property type="evidence" value="ECO:0007669"/>
    <property type="project" value="InterPro"/>
</dbReference>
<dbReference type="InterPro" id="IPR020568">
    <property type="entry name" value="Ribosomal_Su5_D2-typ_SF"/>
</dbReference>
<proteinExistence type="inferred from homology"/>
<comment type="caution">
    <text evidence="4">The sequence shown here is derived from an EMBL/GenBank/DDBJ whole genome shotgun (WGS) entry which is preliminary data.</text>
</comment>
<dbReference type="InterPro" id="IPR013507">
    <property type="entry name" value="DNA_mismatch_S5_2-like"/>
</dbReference>
<organism evidence="4 5">
    <name type="scientific">Colletotrichum orchidophilum</name>
    <dbReference type="NCBI Taxonomy" id="1209926"/>
    <lineage>
        <taxon>Eukaryota</taxon>
        <taxon>Fungi</taxon>
        <taxon>Dikarya</taxon>
        <taxon>Ascomycota</taxon>
        <taxon>Pezizomycotina</taxon>
        <taxon>Sordariomycetes</taxon>
        <taxon>Hypocreomycetidae</taxon>
        <taxon>Glomerellales</taxon>
        <taxon>Glomerellaceae</taxon>
        <taxon>Colletotrichum</taxon>
    </lineage>
</organism>
<dbReference type="PANTHER" id="PTHR10073">
    <property type="entry name" value="DNA MISMATCH REPAIR PROTEIN MLH, PMS, MUTL"/>
    <property type="match status" value="1"/>
</dbReference>
<feature type="region of interest" description="Disordered" evidence="2">
    <location>
        <begin position="465"/>
        <end position="504"/>
    </location>
</feature>
<dbReference type="GO" id="GO:0005524">
    <property type="term" value="F:ATP binding"/>
    <property type="evidence" value="ECO:0007669"/>
    <property type="project" value="InterPro"/>
</dbReference>
<sequence length="886" mass="99432">MSITQLPQATVRQLGSSVVIPSPLLLVKELVDNAIDANANNVEIRISANAIDKIQVRDNGHGITVEDYDALGRWSHTSKLRTFEELQCKGGQTLGFRGDALASVNAVSKLTITTRTSRDQVATLLVLNPRGGGVMDKKRVSGSVGTTVDVSDLFADIPVRRQEILKESKKAYTQIKELLKVADAEPMKVSGKGYFISVDARPMATTRGTMKKLVDIYQQHLRGCMIVDGSSKSISKPFIRLNIECIFGSYDPNVTTAKDEVIFANEPKLLALFEDMCKEVYQPTEPNNTAEVFTESCHGANKQTTQQSPDNLPDDDEEHYSLLQDPASGDRVTLERTHTGLLSPESGLQLPGSPDRTQLHGRISASGAAQSSRHPNFMNNDLRKAGDGPVLNSSSLLNSQQPRISRQAEENNREPDLTQTLLRIGWEVNMARDETASPEGRTQPILLYPSATGIHELIQSQKVEQAQREEPNPWSLAKKTRGQRSTRREDMTGPLFTDEHSGSNLDNTIPHQRAHVPEGAEFIQEADGVIGRGIEDPRYVRHKNSQPVWIPAATRENIYVADNFESPILQHPIAPPTTYQAPRHQDQRRIPKDDEAFHLPRTRHDIDDLEVIPERGPGVRERIGAQTPYPFANLDQSSVFGTPPPSSSPTAQEVVSQKRDGPRQSRLALKARRERQPLDLEDTANHCFPMVESRYDEFQHGLEETRTSGHHYEQASPQPNEREMLERLNVLRHRIVDEYGKVEEECGRSLSRRPTTPLPDMSPRRDLKKRLASRFRSRIKTHKRMRSEMLPFEKLFSEPHTQTRSLTLDLQDLRKQVTDASDYDLYVLRGVQELAFHMETDEMDNVSNKLQEIVGAWAYKEHGVELELEIDIGALCDGGDVKSMMG</sequence>
<keyword evidence="5" id="KW-1185">Reference proteome</keyword>
<feature type="domain" description="DNA mismatch repair protein S5" evidence="3">
    <location>
        <begin position="150"/>
        <end position="282"/>
    </location>
</feature>
<feature type="compositionally biased region" description="Polar residues" evidence="2">
    <location>
        <begin position="301"/>
        <end position="310"/>
    </location>
</feature>
<dbReference type="Gene3D" id="3.30.565.10">
    <property type="entry name" value="Histidine kinase-like ATPase, C-terminal domain"/>
    <property type="match status" value="1"/>
</dbReference>
<dbReference type="PANTHER" id="PTHR10073:SF41">
    <property type="entry name" value="MISMATCH REPAIR PROTEIN, PUTATIVE (AFU_ORTHOLOGUE AFUA_8G05820)-RELATED"/>
    <property type="match status" value="1"/>
</dbReference>
<dbReference type="Proteomes" id="UP000176998">
    <property type="component" value="Unassembled WGS sequence"/>
</dbReference>
<dbReference type="RefSeq" id="XP_022478239.1">
    <property type="nucleotide sequence ID" value="XM_022615313.1"/>
</dbReference>
<name>A0A1G4BII3_9PEZI</name>
<feature type="compositionally biased region" description="Polar residues" evidence="2">
    <location>
        <begin position="367"/>
        <end position="379"/>
    </location>
</feature>
<feature type="compositionally biased region" description="Basic and acidic residues" evidence="2">
    <location>
        <begin position="486"/>
        <end position="501"/>
    </location>
</feature>
<dbReference type="EMBL" id="MJBS01000022">
    <property type="protein sequence ID" value="OHF01097.1"/>
    <property type="molecule type" value="Genomic_DNA"/>
</dbReference>
<dbReference type="STRING" id="1209926.A0A1G4BII3"/>
<dbReference type="SUPFAM" id="SSF54211">
    <property type="entry name" value="Ribosomal protein S5 domain 2-like"/>
    <property type="match status" value="1"/>
</dbReference>
<comment type="similarity">
    <text evidence="1">Belongs to the DNA mismatch repair MutL/HexB family.</text>
</comment>
<evidence type="ECO:0000313" key="4">
    <source>
        <dbReference type="EMBL" id="OHF01097.1"/>
    </source>
</evidence>
<dbReference type="InterPro" id="IPR036890">
    <property type="entry name" value="HATPase_C_sf"/>
</dbReference>
<evidence type="ECO:0000256" key="2">
    <source>
        <dbReference type="SAM" id="MobiDB-lite"/>
    </source>
</evidence>
<dbReference type="FunFam" id="3.30.565.10:FF:000017">
    <property type="entry name" value="PMS1 homolog 1, mismatch repair system component"/>
    <property type="match status" value="1"/>
</dbReference>